<dbReference type="OrthoDB" id="657902at2759"/>
<feature type="compositionally biased region" description="Polar residues" evidence="1">
    <location>
        <begin position="251"/>
        <end position="267"/>
    </location>
</feature>
<gene>
    <name evidence="2" type="ORF">GPUH_LOCUS11740</name>
</gene>
<sequence length="395" mass="42766">MHDLRNTDEENVQEQAPRSRADGQWKHDRYDERAQRPKTRRELVNRYGYDIRHEGQAENGRAGVEEQEDTPKVAKNLVGQADRAGGRNTDGAVPPRGSRGGRGTPRGASFGGGRDGGRGGGYSSRAPPPPQQHYQDERYDNRRTMQQDESVRRPGGYRGGRGRGDHQSGMNSHRGGHAGFRVFRNSPANARGGMMMGGRRNIDNQQQRQYTRGGGGGDDYVRDDNNRRGRGGGGGGRNSTGAPPPVVGRGAQQQYSGGKRYSSQRLATNYAPATAEHQQQQQPVPPAAPPVAAVPQLPPPPPPQPTTQRPAAPIPIPPPTEWHPPASFPAPPPTASAPPPPLAVPPPAPPVPNFRSSDIVYFDPQPQQLYRNPIPPRAKKRLEIVPPYQAGKGSG</sequence>
<keyword evidence="3" id="KW-1185">Reference proteome</keyword>
<evidence type="ECO:0000313" key="4">
    <source>
        <dbReference type="WBParaSite" id="GPUH_0001175401-mRNA-1"/>
    </source>
</evidence>
<evidence type="ECO:0000256" key="1">
    <source>
        <dbReference type="SAM" id="MobiDB-lite"/>
    </source>
</evidence>
<reference evidence="2 3" key="2">
    <citation type="submission" date="2018-11" db="EMBL/GenBank/DDBJ databases">
        <authorList>
            <consortium name="Pathogen Informatics"/>
        </authorList>
    </citation>
    <scope>NUCLEOTIDE SEQUENCE [LARGE SCALE GENOMIC DNA]</scope>
</reference>
<feature type="compositionally biased region" description="Basic and acidic residues" evidence="1">
    <location>
        <begin position="134"/>
        <end position="152"/>
    </location>
</feature>
<feature type="compositionally biased region" description="Low complexity" evidence="1">
    <location>
        <begin position="191"/>
        <end position="211"/>
    </location>
</feature>
<dbReference type="GO" id="GO:0035145">
    <property type="term" value="C:exon-exon junction complex"/>
    <property type="evidence" value="ECO:0007669"/>
    <property type="project" value="InterPro"/>
</dbReference>
<feature type="compositionally biased region" description="Pro residues" evidence="1">
    <location>
        <begin position="312"/>
        <end position="352"/>
    </location>
</feature>
<feature type="compositionally biased region" description="Low complexity" evidence="1">
    <location>
        <begin position="271"/>
        <end position="282"/>
    </location>
</feature>
<feature type="compositionally biased region" description="Gly residues" evidence="1">
    <location>
        <begin position="98"/>
        <end position="122"/>
    </location>
</feature>
<reference evidence="4" key="1">
    <citation type="submission" date="2016-06" db="UniProtKB">
        <authorList>
            <consortium name="WormBaseParasite"/>
        </authorList>
    </citation>
    <scope>IDENTIFICATION</scope>
</reference>
<proteinExistence type="predicted"/>
<dbReference type="GO" id="GO:0006397">
    <property type="term" value="P:mRNA processing"/>
    <property type="evidence" value="ECO:0007669"/>
    <property type="project" value="InterPro"/>
</dbReference>
<dbReference type="GO" id="GO:0003723">
    <property type="term" value="F:RNA binding"/>
    <property type="evidence" value="ECO:0007669"/>
    <property type="project" value="InterPro"/>
</dbReference>
<dbReference type="EMBL" id="UYRT01078769">
    <property type="protein sequence ID" value="VDN19181.1"/>
    <property type="molecule type" value="Genomic_DNA"/>
</dbReference>
<evidence type="ECO:0000313" key="3">
    <source>
        <dbReference type="Proteomes" id="UP000271098"/>
    </source>
</evidence>
<evidence type="ECO:0000313" key="2">
    <source>
        <dbReference type="EMBL" id="VDN19181.1"/>
    </source>
</evidence>
<dbReference type="AlphaFoldDB" id="A0A183DSP9"/>
<protein>
    <submittedName>
        <fullName evidence="4">Btz domain-containing protein</fullName>
    </submittedName>
</protein>
<feature type="compositionally biased region" description="Basic and acidic residues" evidence="1">
    <location>
        <begin position="17"/>
        <end position="56"/>
    </location>
</feature>
<dbReference type="PANTHER" id="PTHR13434:SF0">
    <property type="entry name" value="PROTEIN CASC3"/>
    <property type="match status" value="1"/>
</dbReference>
<dbReference type="PANTHER" id="PTHR13434">
    <property type="entry name" value="PROTEIN CASC3"/>
    <property type="match status" value="1"/>
</dbReference>
<feature type="region of interest" description="Disordered" evidence="1">
    <location>
        <begin position="1"/>
        <end position="395"/>
    </location>
</feature>
<organism evidence="4">
    <name type="scientific">Gongylonema pulchrum</name>
    <dbReference type="NCBI Taxonomy" id="637853"/>
    <lineage>
        <taxon>Eukaryota</taxon>
        <taxon>Metazoa</taxon>
        <taxon>Ecdysozoa</taxon>
        <taxon>Nematoda</taxon>
        <taxon>Chromadorea</taxon>
        <taxon>Rhabditida</taxon>
        <taxon>Spirurina</taxon>
        <taxon>Spiruromorpha</taxon>
        <taxon>Spiruroidea</taxon>
        <taxon>Gongylonematidae</taxon>
        <taxon>Gongylonema</taxon>
    </lineage>
</organism>
<accession>A0A183DSP9</accession>
<dbReference type="InterPro" id="IPR028544">
    <property type="entry name" value="CASC3"/>
</dbReference>
<dbReference type="WBParaSite" id="GPUH_0001175401-mRNA-1">
    <property type="protein sequence ID" value="GPUH_0001175401-mRNA-1"/>
    <property type="gene ID" value="GPUH_0001175401"/>
</dbReference>
<dbReference type="Proteomes" id="UP000271098">
    <property type="component" value="Unassembled WGS sequence"/>
</dbReference>
<feature type="compositionally biased region" description="Pro residues" evidence="1">
    <location>
        <begin position="296"/>
        <end position="305"/>
    </location>
</feature>
<name>A0A183DSP9_9BILA</name>